<proteinExistence type="predicted"/>
<organism evidence="3">
    <name type="scientific">marine sediment metagenome</name>
    <dbReference type="NCBI Taxonomy" id="412755"/>
    <lineage>
        <taxon>unclassified sequences</taxon>
        <taxon>metagenomes</taxon>
        <taxon>ecological metagenomes</taxon>
    </lineage>
</organism>
<dbReference type="SUPFAM" id="SSF52540">
    <property type="entry name" value="P-loop containing nucleoside triphosphate hydrolases"/>
    <property type="match status" value="1"/>
</dbReference>
<feature type="region of interest" description="Disordered" evidence="1">
    <location>
        <begin position="174"/>
        <end position="209"/>
    </location>
</feature>
<sequence length="232" mass="26461">AEIDLDKVIQTPDKQRRRNLLRGHSAVLSGDFMNYWGQDKLTLVAETDADNLLLGVEEEGKTQLFKVEQRSKGLQWFLSFYLRLNARQEDINIILIDEPGLYLHAKAQQDVLKVLEKISEKVQVIFSTHSPYLIDADRLDRVRLLLKDKKNGTRVENKIQILTQEGQTIITINRPKSPNHQSLITNQPGGLNNRHPSPKFHKQRLGAQHSSHYGRRLGELYQGCDAPAAALL</sequence>
<dbReference type="PANTHER" id="PTHR43581:SF2">
    <property type="entry name" value="EXCINUCLEASE ATPASE SUBUNIT"/>
    <property type="match status" value="1"/>
</dbReference>
<reference evidence="3" key="1">
    <citation type="journal article" date="2014" name="Front. Microbiol.">
        <title>High frequency of phylogenetically diverse reductive dehalogenase-homologous genes in deep subseafloor sedimentary metagenomes.</title>
        <authorList>
            <person name="Kawai M."/>
            <person name="Futagami T."/>
            <person name="Toyoda A."/>
            <person name="Takaki Y."/>
            <person name="Nishi S."/>
            <person name="Hori S."/>
            <person name="Arai W."/>
            <person name="Tsubouchi T."/>
            <person name="Morono Y."/>
            <person name="Uchiyama I."/>
            <person name="Ito T."/>
            <person name="Fujiyama A."/>
            <person name="Inagaki F."/>
            <person name="Takami H."/>
        </authorList>
    </citation>
    <scope>NUCLEOTIDE SEQUENCE</scope>
    <source>
        <strain evidence="3">Expedition CK06-06</strain>
    </source>
</reference>
<evidence type="ECO:0000259" key="2">
    <source>
        <dbReference type="Pfam" id="PF13304"/>
    </source>
</evidence>
<gene>
    <name evidence="3" type="ORF">S12H4_31295</name>
</gene>
<protein>
    <recommendedName>
        <fullName evidence="2">ATPase AAA-type core domain-containing protein</fullName>
    </recommendedName>
</protein>
<evidence type="ECO:0000256" key="1">
    <source>
        <dbReference type="SAM" id="MobiDB-lite"/>
    </source>
</evidence>
<dbReference type="AlphaFoldDB" id="X1SV11"/>
<accession>X1SV11</accession>
<feature type="non-terminal residue" evidence="3">
    <location>
        <position position="1"/>
    </location>
</feature>
<dbReference type="Gene3D" id="3.40.50.300">
    <property type="entry name" value="P-loop containing nucleotide triphosphate hydrolases"/>
    <property type="match status" value="1"/>
</dbReference>
<dbReference type="InterPro" id="IPR003959">
    <property type="entry name" value="ATPase_AAA_core"/>
</dbReference>
<name>X1SV11_9ZZZZ</name>
<dbReference type="Pfam" id="PF13304">
    <property type="entry name" value="AAA_21"/>
    <property type="match status" value="1"/>
</dbReference>
<feature type="domain" description="ATPase AAA-type core" evidence="2">
    <location>
        <begin position="53"/>
        <end position="135"/>
    </location>
</feature>
<dbReference type="InterPro" id="IPR051396">
    <property type="entry name" value="Bact_Antivir_Def_Nuclease"/>
</dbReference>
<dbReference type="CDD" id="cd00267">
    <property type="entry name" value="ABC_ATPase"/>
    <property type="match status" value="1"/>
</dbReference>
<feature type="compositionally biased region" description="Polar residues" evidence="1">
    <location>
        <begin position="174"/>
        <end position="190"/>
    </location>
</feature>
<comment type="caution">
    <text evidence="3">The sequence shown here is derived from an EMBL/GenBank/DDBJ whole genome shotgun (WGS) entry which is preliminary data.</text>
</comment>
<dbReference type="InterPro" id="IPR027417">
    <property type="entry name" value="P-loop_NTPase"/>
</dbReference>
<evidence type="ECO:0000313" key="3">
    <source>
        <dbReference type="EMBL" id="GAI96798.1"/>
    </source>
</evidence>
<dbReference type="PANTHER" id="PTHR43581">
    <property type="entry name" value="ATP/GTP PHOSPHATASE"/>
    <property type="match status" value="1"/>
</dbReference>
<dbReference type="EMBL" id="BARW01018254">
    <property type="protein sequence ID" value="GAI96798.1"/>
    <property type="molecule type" value="Genomic_DNA"/>
</dbReference>